<dbReference type="EMBL" id="JACRTB010000003">
    <property type="protein sequence ID" value="MBC8575399.1"/>
    <property type="molecule type" value="Genomic_DNA"/>
</dbReference>
<dbReference type="Proteomes" id="UP000658131">
    <property type="component" value="Unassembled WGS sequence"/>
</dbReference>
<dbReference type="RefSeq" id="WP_262399037.1">
    <property type="nucleotide sequence ID" value="NZ_JACRTB010000003.1"/>
</dbReference>
<organism evidence="1 2">
    <name type="scientific">Yanshouia hominis</name>
    <dbReference type="NCBI Taxonomy" id="2763673"/>
    <lineage>
        <taxon>Bacteria</taxon>
        <taxon>Bacillati</taxon>
        <taxon>Bacillota</taxon>
        <taxon>Clostridia</taxon>
        <taxon>Eubacteriales</taxon>
        <taxon>Oscillospiraceae</taxon>
        <taxon>Yanshouia</taxon>
    </lineage>
</organism>
<sequence>MVPLIPQTGDAEKAELLEEMTRLSGCEFLSDLPRSPLRVHNALKRIRAEHFSLAAWREAALYIAGLDLGFQTPEEARRALLEATGRSAERERNFAFHDHRHDKIRLEQELKR</sequence>
<protein>
    <submittedName>
        <fullName evidence="1">Uncharacterized protein</fullName>
    </submittedName>
</protein>
<evidence type="ECO:0000313" key="2">
    <source>
        <dbReference type="Proteomes" id="UP000658131"/>
    </source>
</evidence>
<gene>
    <name evidence="1" type="ORF">H8717_03090</name>
</gene>
<name>A0ABR7NGG0_9FIRM</name>
<accession>A0ABR7NGG0</accession>
<reference evidence="1 2" key="1">
    <citation type="submission" date="2020-08" db="EMBL/GenBank/DDBJ databases">
        <title>Genome public.</title>
        <authorList>
            <person name="Liu C."/>
            <person name="Sun Q."/>
        </authorList>
    </citation>
    <scope>NUCLEOTIDE SEQUENCE [LARGE SCALE GENOMIC DNA]</scope>
    <source>
        <strain evidence="1 2">BX1</strain>
    </source>
</reference>
<keyword evidence="2" id="KW-1185">Reference proteome</keyword>
<proteinExistence type="predicted"/>
<comment type="caution">
    <text evidence="1">The sequence shown here is derived from an EMBL/GenBank/DDBJ whole genome shotgun (WGS) entry which is preliminary data.</text>
</comment>
<evidence type="ECO:0000313" key="1">
    <source>
        <dbReference type="EMBL" id="MBC8575399.1"/>
    </source>
</evidence>